<comment type="catalytic activity">
    <reaction evidence="5 6">
        <text>Exonucleolytic cleavage in either 5'- to 3'- or 3'- to 5'-direction to yield nucleoside 5'-phosphates.</text>
        <dbReference type="EC" id="3.1.11.6"/>
    </reaction>
</comment>
<comment type="caution">
    <text evidence="10">The sequence shown here is derived from an EMBL/GenBank/DDBJ whole genome shotgun (WGS) entry which is preliminary data.</text>
</comment>
<evidence type="ECO:0000256" key="1">
    <source>
        <dbReference type="ARBA" id="ARBA00022490"/>
    </source>
</evidence>
<dbReference type="NCBIfam" id="TIGR00237">
    <property type="entry name" value="xseA"/>
    <property type="match status" value="1"/>
</dbReference>
<dbReference type="InterPro" id="IPR025824">
    <property type="entry name" value="OB-fold_nuc-bd_dom"/>
</dbReference>
<evidence type="ECO:0000256" key="7">
    <source>
        <dbReference type="SAM" id="Coils"/>
    </source>
</evidence>
<keyword evidence="2 5" id="KW-0540">Nuclease</keyword>
<feature type="domain" description="Exonuclease VII large subunit C-terminal" evidence="8">
    <location>
        <begin position="124"/>
        <end position="435"/>
    </location>
</feature>
<dbReference type="Proteomes" id="UP001275436">
    <property type="component" value="Unassembled WGS sequence"/>
</dbReference>
<sequence length="455" mass="51914">MKDKYLTVTALTKYVKRKMDSDPHLRDIWLRGEISNFKHHSRGHMYLTIKDDSARVQAVMFASSNRKLLFHPENGMNVLIRGEISVFEAYGQYQLYIQEMEPDGIGSLYQAFEQLKASLHKQGYFAEEYKKSIPRYPKSIAVITSPTGAAIKDILITMKRRYPSVKITVFPVLVQGNQAPASIVRAIHQADDLSYDVIIVGRGGGSIEELWSFNEEEVAKAIFESKTPIISAVGHETDTTISDFVADLRAPTPTAAGELAVPSQIELMDKIEIQKRQLAQQLKQYINQNKTRLRQLSQTYAFKYPHQLVKQKEQQLDSTMDNLQRIMKTKVSDDKLTHDHLKKRLSSQHPQRELKLALDKLRQLHSLQNKTMNNYLEQHSQRLYSQIDKLSLVNPLEIMKRGYALPYDENGELIKSVKNVNINDTIQLKVADGEVVGKVSEIKEATENGNEGFNV</sequence>
<evidence type="ECO:0000313" key="11">
    <source>
        <dbReference type="Proteomes" id="UP001275436"/>
    </source>
</evidence>
<comment type="subcellular location">
    <subcellularLocation>
        <location evidence="5 6">Cytoplasm</location>
    </subcellularLocation>
</comment>
<evidence type="ECO:0000256" key="3">
    <source>
        <dbReference type="ARBA" id="ARBA00022801"/>
    </source>
</evidence>
<keyword evidence="11" id="KW-1185">Reference proteome</keyword>
<accession>A0ABQ5TI34</accession>
<dbReference type="EC" id="3.1.11.6" evidence="5"/>
<proteinExistence type="inferred from homology"/>
<evidence type="ECO:0000256" key="6">
    <source>
        <dbReference type="RuleBase" id="RU004355"/>
    </source>
</evidence>
<dbReference type="Pfam" id="PF02601">
    <property type="entry name" value="Exonuc_VII_L"/>
    <property type="match status" value="1"/>
</dbReference>
<keyword evidence="7" id="KW-0175">Coiled coil</keyword>
<comment type="subunit">
    <text evidence="5">Heterooligomer composed of large and small subunits.</text>
</comment>
<protein>
    <recommendedName>
        <fullName evidence="5">Exodeoxyribonuclease 7 large subunit</fullName>
        <ecNumber evidence="5">3.1.11.6</ecNumber>
    </recommendedName>
    <alternativeName>
        <fullName evidence="5">Exodeoxyribonuclease VII large subunit</fullName>
        <shortName evidence="5">Exonuclease VII large subunit</shortName>
    </alternativeName>
</protein>
<evidence type="ECO:0000256" key="4">
    <source>
        <dbReference type="ARBA" id="ARBA00022839"/>
    </source>
</evidence>
<dbReference type="EMBL" id="BSKO01000001">
    <property type="protein sequence ID" value="GLO66533.1"/>
    <property type="molecule type" value="Genomic_DNA"/>
</dbReference>
<keyword evidence="3 5" id="KW-0378">Hydrolase</keyword>
<dbReference type="CDD" id="cd04489">
    <property type="entry name" value="ExoVII_LU_OBF"/>
    <property type="match status" value="1"/>
</dbReference>
<dbReference type="InterPro" id="IPR003753">
    <property type="entry name" value="Exonuc_VII_L"/>
</dbReference>
<comment type="similarity">
    <text evidence="5 6">Belongs to the XseA family.</text>
</comment>
<evidence type="ECO:0000256" key="5">
    <source>
        <dbReference type="HAMAP-Rule" id="MF_00378"/>
    </source>
</evidence>
<feature type="coiled-coil region" evidence="7">
    <location>
        <begin position="268"/>
        <end position="329"/>
    </location>
</feature>
<dbReference type="PANTHER" id="PTHR30008">
    <property type="entry name" value="EXODEOXYRIBONUCLEASE 7 LARGE SUBUNIT"/>
    <property type="match status" value="1"/>
</dbReference>
<dbReference type="InterPro" id="IPR020579">
    <property type="entry name" value="Exonuc_VII_lsu_C"/>
</dbReference>
<dbReference type="RefSeq" id="WP_317958190.1">
    <property type="nucleotide sequence ID" value="NZ_BSKO01000001.1"/>
</dbReference>
<keyword evidence="1 5" id="KW-0963">Cytoplasm</keyword>
<evidence type="ECO:0000256" key="2">
    <source>
        <dbReference type="ARBA" id="ARBA00022722"/>
    </source>
</evidence>
<comment type="function">
    <text evidence="5">Bidirectionally degrades single-stranded DNA into large acid-insoluble oligonucleotides, which are then degraded further into small acid-soluble oligonucleotides.</text>
</comment>
<keyword evidence="4 5" id="KW-0269">Exonuclease</keyword>
<name>A0ABQ5TI34_9BACI</name>
<organism evidence="10 11">
    <name type="scientific">Oceanobacillus kimchii</name>
    <dbReference type="NCBI Taxonomy" id="746691"/>
    <lineage>
        <taxon>Bacteria</taxon>
        <taxon>Bacillati</taxon>
        <taxon>Bacillota</taxon>
        <taxon>Bacilli</taxon>
        <taxon>Bacillales</taxon>
        <taxon>Bacillaceae</taxon>
        <taxon>Oceanobacillus</taxon>
    </lineage>
</organism>
<evidence type="ECO:0000259" key="8">
    <source>
        <dbReference type="Pfam" id="PF02601"/>
    </source>
</evidence>
<dbReference type="HAMAP" id="MF_00378">
    <property type="entry name" value="Exonuc_7_L"/>
    <property type="match status" value="1"/>
</dbReference>
<dbReference type="Pfam" id="PF13742">
    <property type="entry name" value="tRNA_anti_2"/>
    <property type="match status" value="1"/>
</dbReference>
<reference evidence="10 11" key="1">
    <citation type="submission" date="2023-02" db="EMBL/GenBank/DDBJ databases">
        <title>Oceanobacillus kimchii IFOP_LL358 isolated form Alexandrium catenella lab strain.</title>
        <authorList>
            <person name="Gajardo G."/>
            <person name="Ueki S."/>
            <person name="Maruyama F."/>
        </authorList>
    </citation>
    <scope>NUCLEOTIDE SEQUENCE [LARGE SCALE GENOMIC DNA]</scope>
    <source>
        <strain evidence="10 11">IFOP_LL358</strain>
    </source>
</reference>
<evidence type="ECO:0000313" key="10">
    <source>
        <dbReference type="EMBL" id="GLO66533.1"/>
    </source>
</evidence>
<feature type="domain" description="OB-fold nucleic acid binding" evidence="9">
    <location>
        <begin position="6"/>
        <end position="101"/>
    </location>
</feature>
<gene>
    <name evidence="5 10" type="primary">xseA</name>
    <name evidence="10" type="ORF">MACH08_23170</name>
</gene>
<evidence type="ECO:0000259" key="9">
    <source>
        <dbReference type="Pfam" id="PF13742"/>
    </source>
</evidence>
<dbReference type="PANTHER" id="PTHR30008:SF0">
    <property type="entry name" value="EXODEOXYRIBONUCLEASE 7 LARGE SUBUNIT"/>
    <property type="match status" value="1"/>
</dbReference>